<dbReference type="PANTHER" id="PTHR31630:SF6">
    <property type="entry name" value="PHYTANOYL-COA DIOXYGENASE-RELATED"/>
    <property type="match status" value="1"/>
</dbReference>
<gene>
    <name evidence="1" type="ORF">LRP50_17120</name>
</gene>
<dbReference type="Pfam" id="PF05721">
    <property type="entry name" value="PhyH"/>
    <property type="match status" value="1"/>
</dbReference>
<evidence type="ECO:0000313" key="2">
    <source>
        <dbReference type="Proteomes" id="UP001149400"/>
    </source>
</evidence>
<dbReference type="RefSeq" id="WP_274165707.1">
    <property type="nucleotide sequence ID" value="NZ_JAJUBC010000021.1"/>
</dbReference>
<dbReference type="Proteomes" id="UP001149400">
    <property type="component" value="Unassembled WGS sequence"/>
</dbReference>
<dbReference type="EMBL" id="JAJUBC010000021">
    <property type="protein sequence ID" value="MDD1794855.1"/>
    <property type="molecule type" value="Genomic_DNA"/>
</dbReference>
<dbReference type="GO" id="GO:0051213">
    <property type="term" value="F:dioxygenase activity"/>
    <property type="evidence" value="ECO:0007669"/>
    <property type="project" value="UniProtKB-KW"/>
</dbReference>
<name>A0ABT5R3K7_9GAMM</name>
<keyword evidence="1" id="KW-0560">Oxidoreductase</keyword>
<dbReference type="Gene3D" id="2.60.120.620">
    <property type="entry name" value="q2cbj1_9rhob like domain"/>
    <property type="match status" value="1"/>
</dbReference>
<evidence type="ECO:0000313" key="1">
    <source>
        <dbReference type="EMBL" id="MDD1794855.1"/>
    </source>
</evidence>
<keyword evidence="2" id="KW-1185">Reference proteome</keyword>
<dbReference type="SUPFAM" id="SSF51197">
    <property type="entry name" value="Clavaminate synthase-like"/>
    <property type="match status" value="1"/>
</dbReference>
<reference evidence="1" key="1">
    <citation type="submission" date="2021-12" db="EMBL/GenBank/DDBJ databases">
        <title>Enterovibrio ZSDZ35 sp. nov. and Enterovibrio ZSDZ42 sp. nov., isolated from coastal seawater in Qingdao.</title>
        <authorList>
            <person name="Zhang P."/>
        </authorList>
    </citation>
    <scope>NUCLEOTIDE SEQUENCE</scope>
    <source>
        <strain evidence="1">ZSDZ42</strain>
    </source>
</reference>
<proteinExistence type="predicted"/>
<protein>
    <submittedName>
        <fullName evidence="1">Phytanoyl-CoA dioxygenase family protein</fullName>
    </submittedName>
</protein>
<dbReference type="InterPro" id="IPR008775">
    <property type="entry name" value="Phytyl_CoA_dOase-like"/>
</dbReference>
<dbReference type="PANTHER" id="PTHR31630">
    <property type="entry name" value="PHYTANOYL-COA DIOXYGENASE-RELATED-RELATED"/>
    <property type="match status" value="1"/>
</dbReference>
<comment type="caution">
    <text evidence="1">The sequence shown here is derived from an EMBL/GenBank/DDBJ whole genome shotgun (WGS) entry which is preliminary data.</text>
</comment>
<organism evidence="1 2">
    <name type="scientific">Enterovibrio gelatinilyticus</name>
    <dbReference type="NCBI Taxonomy" id="2899819"/>
    <lineage>
        <taxon>Bacteria</taxon>
        <taxon>Pseudomonadati</taxon>
        <taxon>Pseudomonadota</taxon>
        <taxon>Gammaproteobacteria</taxon>
        <taxon>Vibrionales</taxon>
        <taxon>Vibrionaceae</taxon>
        <taxon>Enterovibrio</taxon>
    </lineage>
</organism>
<accession>A0ABT5R3K7</accession>
<keyword evidence="1" id="KW-0223">Dioxygenase</keyword>
<sequence>MISQYKSVVEKQPYLSESNNFESILSNEKKEFLEKNGYVIIEDAAPTNLCNSSVDAICEFLDISRIEPSSWYKERPLNSIGLVPLHQHPAFWDIRQHPKIYNTFRHLLDEDELWVTMDRASFRPPCRYDLEAYGNDENPMHWDYDFRLRNKNLYQGLIYLTDTHQNQGAFACVPSVYKKIRDGKFEHANALEKFGSKGLFLRDVMEFTEKDIITIDAPAGSLIIWDARLPHGCVSNHYHMPRFVQFITMFRADDIDSIPTEVEQSRDERIDCFMKMRAPECHRNLNGQLDPEPYNRAKLSSLGEKLLGVKRW</sequence>